<proteinExistence type="predicted"/>
<evidence type="ECO:0000313" key="2">
    <source>
        <dbReference type="EMBL" id="WMV42541.1"/>
    </source>
</evidence>
<dbReference type="AlphaFoldDB" id="A0AAF0ZKE5"/>
<feature type="chain" id="PRO_5042068025" evidence="1">
    <location>
        <begin position="20"/>
        <end position="126"/>
    </location>
</feature>
<protein>
    <submittedName>
        <fullName evidence="2">Uncharacterized protein</fullName>
    </submittedName>
</protein>
<evidence type="ECO:0000256" key="1">
    <source>
        <dbReference type="SAM" id="SignalP"/>
    </source>
</evidence>
<feature type="signal peptide" evidence="1">
    <location>
        <begin position="1"/>
        <end position="19"/>
    </location>
</feature>
<evidence type="ECO:0000313" key="3">
    <source>
        <dbReference type="Proteomes" id="UP001234989"/>
    </source>
</evidence>
<dbReference type="Proteomes" id="UP001234989">
    <property type="component" value="Chromosome 8"/>
</dbReference>
<name>A0AAF0ZKE5_SOLVR</name>
<keyword evidence="3" id="KW-1185">Reference proteome</keyword>
<gene>
    <name evidence="2" type="ORF">MTR67_035926</name>
</gene>
<dbReference type="EMBL" id="CP133619">
    <property type="protein sequence ID" value="WMV42541.1"/>
    <property type="molecule type" value="Genomic_DNA"/>
</dbReference>
<accession>A0AAF0ZKE5</accession>
<keyword evidence="1" id="KW-0732">Signal</keyword>
<reference evidence="2" key="1">
    <citation type="submission" date="2023-08" db="EMBL/GenBank/DDBJ databases">
        <title>A de novo genome assembly of Solanum verrucosum Schlechtendal, a Mexican diploid species geographically isolated from the other diploid A-genome species in potato relatives.</title>
        <authorList>
            <person name="Hosaka K."/>
        </authorList>
    </citation>
    <scope>NUCLEOTIDE SEQUENCE</scope>
    <source>
        <tissue evidence="2">Young leaves</tissue>
    </source>
</reference>
<sequence>MPHKVACFVWLLAKEVVLTQDNLMKKGIPLCSPDIFSMGNCRNSGPSIYTLQGHKSTMEIIPKSQKTYLGPCQGKSQKHYAVGKKQEYTLRTETTGELYLQLYGGQYGRRGTLEFLRIWRIIYKSK</sequence>
<organism evidence="2 3">
    <name type="scientific">Solanum verrucosum</name>
    <dbReference type="NCBI Taxonomy" id="315347"/>
    <lineage>
        <taxon>Eukaryota</taxon>
        <taxon>Viridiplantae</taxon>
        <taxon>Streptophyta</taxon>
        <taxon>Embryophyta</taxon>
        <taxon>Tracheophyta</taxon>
        <taxon>Spermatophyta</taxon>
        <taxon>Magnoliopsida</taxon>
        <taxon>eudicotyledons</taxon>
        <taxon>Gunneridae</taxon>
        <taxon>Pentapetalae</taxon>
        <taxon>asterids</taxon>
        <taxon>lamiids</taxon>
        <taxon>Solanales</taxon>
        <taxon>Solanaceae</taxon>
        <taxon>Solanoideae</taxon>
        <taxon>Solaneae</taxon>
        <taxon>Solanum</taxon>
    </lineage>
</organism>